<dbReference type="RefSeq" id="WP_044432256.1">
    <property type="nucleotide sequence ID" value="NZ_CAXLKU010000018.1"/>
</dbReference>
<comment type="caution">
    <text evidence="1">The sequence shown here is derived from an EMBL/GenBank/DDBJ whole genome shotgun (WGS) entry which is preliminary data.</text>
</comment>
<dbReference type="Proteomes" id="UP000076882">
    <property type="component" value="Unassembled WGS sequence"/>
</dbReference>
<dbReference type="AlphaFoldDB" id="A0A166LPL5"/>
<dbReference type="KEGG" id="lpb:SH83_13415"/>
<dbReference type="GeneID" id="77216331"/>
<evidence type="ECO:0000313" key="2">
    <source>
        <dbReference type="Proteomes" id="UP000076882"/>
    </source>
</evidence>
<dbReference type="PATRIC" id="fig|1590.144.peg.2789"/>
<reference evidence="1 2" key="1">
    <citation type="submission" date="2016-03" db="EMBL/GenBank/DDBJ databases">
        <title>Comparative genomics of 54 Lactobacillus plantarum strains reveals genomic uncoupling from niche constraints.</title>
        <authorList>
            <person name="Martino M.E."/>
        </authorList>
    </citation>
    <scope>NUCLEOTIDE SEQUENCE [LARGE SCALE GENOMIC DNA]</scope>
    <source>
        <strain evidence="1 2">19.1</strain>
    </source>
</reference>
<sequence length="191" mass="21879">METDMKNCVVCGERIPQSAQYCEKCGSRQPTVAEDKRKDAETTTLKQPHHQKKSLRTWWFWLPPVICALVIVFEIGFNLYQAREANTLAANIQSEIRTNKAEYGKVKVSWNGGAMRVRISKQAPVIESVDQGKTASWQSLAKTLQSRSEKIAKNHNQKYSHIEVLSPKNTKYMWLEVNHGKMKFNIANQLN</sequence>
<protein>
    <submittedName>
        <fullName evidence="1">Uncharacterized protein</fullName>
    </submittedName>
</protein>
<dbReference type="EMBL" id="LUXM01000037">
    <property type="protein sequence ID" value="KZU92944.1"/>
    <property type="molecule type" value="Genomic_DNA"/>
</dbReference>
<gene>
    <name evidence="1" type="ORF">Lp19_2647</name>
</gene>
<evidence type="ECO:0000313" key="1">
    <source>
        <dbReference type="EMBL" id="KZU92944.1"/>
    </source>
</evidence>
<accession>A0A166LPL5</accession>
<name>A0A166LPL5_LACPN</name>
<proteinExistence type="predicted"/>
<organism evidence="1 2">
    <name type="scientific">Lactiplantibacillus plantarum</name>
    <name type="common">Lactobacillus plantarum</name>
    <dbReference type="NCBI Taxonomy" id="1590"/>
    <lineage>
        <taxon>Bacteria</taxon>
        <taxon>Bacillati</taxon>
        <taxon>Bacillota</taxon>
        <taxon>Bacilli</taxon>
        <taxon>Lactobacillales</taxon>
        <taxon>Lactobacillaceae</taxon>
        <taxon>Lactiplantibacillus</taxon>
    </lineage>
</organism>